<dbReference type="Pfam" id="PF17921">
    <property type="entry name" value="Integrase_H2C2"/>
    <property type="match status" value="1"/>
</dbReference>
<evidence type="ECO:0000259" key="2">
    <source>
        <dbReference type="Pfam" id="PF17921"/>
    </source>
</evidence>
<dbReference type="GO" id="GO:0003676">
    <property type="term" value="F:nucleic acid binding"/>
    <property type="evidence" value="ECO:0007669"/>
    <property type="project" value="InterPro"/>
</dbReference>
<feature type="region of interest" description="Disordered" evidence="1">
    <location>
        <begin position="1025"/>
        <end position="1062"/>
    </location>
</feature>
<feature type="region of interest" description="Disordered" evidence="1">
    <location>
        <begin position="554"/>
        <end position="575"/>
    </location>
</feature>
<evidence type="ECO:0000313" key="3">
    <source>
        <dbReference type="EMBL" id="GBG79600.1"/>
    </source>
</evidence>
<dbReference type="SUPFAM" id="SSF53098">
    <property type="entry name" value="Ribonuclease H-like"/>
    <property type="match status" value="1"/>
</dbReference>
<feature type="compositionally biased region" description="Basic and acidic residues" evidence="1">
    <location>
        <begin position="460"/>
        <end position="484"/>
    </location>
</feature>
<dbReference type="InterPro" id="IPR036397">
    <property type="entry name" value="RNaseH_sf"/>
</dbReference>
<feature type="compositionally biased region" description="Low complexity" evidence="1">
    <location>
        <begin position="1038"/>
        <end position="1050"/>
    </location>
</feature>
<dbReference type="Gene3D" id="3.30.420.10">
    <property type="entry name" value="Ribonuclease H-like superfamily/Ribonuclease H"/>
    <property type="match status" value="1"/>
</dbReference>
<feature type="compositionally biased region" description="Basic and acidic residues" evidence="1">
    <location>
        <begin position="1026"/>
        <end position="1037"/>
    </location>
</feature>
<feature type="region of interest" description="Disordered" evidence="1">
    <location>
        <begin position="381"/>
        <end position="484"/>
    </location>
</feature>
<feature type="compositionally biased region" description="Acidic residues" evidence="1">
    <location>
        <begin position="563"/>
        <end position="575"/>
    </location>
</feature>
<feature type="compositionally biased region" description="Basic and acidic residues" evidence="1">
    <location>
        <begin position="823"/>
        <end position="833"/>
    </location>
</feature>
<gene>
    <name evidence="3" type="ORF">CBR_g29748</name>
</gene>
<dbReference type="AlphaFoldDB" id="A0A388LBA6"/>
<dbReference type="Gramene" id="GBG79600">
    <property type="protein sequence ID" value="GBG79600"/>
    <property type="gene ID" value="CBR_g29748"/>
</dbReference>
<sequence length="1145" mass="128754">MPESGGVSDGTGKVLMLEDLIAAIDRHEKTPSNVPKVDTFHFNGERVLDWLDRVEQALVGLVDAVKFQRIMRYVLYGHHQEVQRVVNDANGNWVRFREGMQRKYRLGDDLLTSADLEAMNKDNFTTIGAFVQEFKKRARKVRGISEETQCVIVLGLLTVLEAQELTSHGGGSAKLTSATIDKGVEDGSLDQVEQHQGNQGQGDQGGQGYGRTRFDWRSAICQHCDQQGHTIRLCNIRREDEKNGLISSTVDGNIYDQFGEFIDRKLGGVRAEAQRRAATGPPPPATFRLWQEKEGPPIGVEEVGSDEEVTQGLREGDKREEPIIIESDDEDEEEKMEPSFALLGKMEDLLGKIGRYQQKLVDLCKGEREWRSNVPKVFLYDSGPESATGQPGVNVVGSGPRTGMMMGPLTPQARLAQAARTRSQAKATASQEPPRRELEPGGRKEAGEVEDDDDEEEEDERLRQEEQRAKKREATEGVESVLHDVPPKKKKYAVRLEEGFGVEKMMKLALAGSHSLVENMRTIEEGPGRVERHEELMGGMYLLVNTLLQENLNQTGSLNPAGNEDEVPESQDDEFEDGEIKEVFRAEEYEGIYLELGLLLSCEMWLRDVSDRAQRMMQSYLVRDDHLFRRREVGNPRRVICGRNRQIDVIAALQDDIAGGHRGIHATYAKISELYYSDGMMDLIGKFCRSCVPFQERSCLRPGEPLHPRLEREVGAVVNLDLLFMPLADQGYNYIFDARDNLSGFVDGRAIRTKAGPVLVSCIEEYHLRYPFVKEFVMDRGSEFTCQEVQELLSRSDFTKPAMPRGGKGTRPSRRPLGASGGYERHGPRHRESTPVYDDGDIELFLDSFWGHAGRMGWTLAQAIERLRGADRFEEPIARIRREATTRPEVMQELRPSPVGPDGKPIRLEIGNAEAFIPAFEWFMQGQEMWRDFWEQRGEEIPSPTRAGFRVARKAEERLDRKIRFLTKTTFDRYLLLESDLAGKTTKAEGHGLRLETMEVEIQELRALVASQAAIIEDLRQQLQGRADKDESSRQGEQRQLGQGLSGQPSATESCQESSMGRVILKPEEAKAKREAEREAFEFRAPTELATIVAAGPVMPLAVEEGLPWSSSETAQGSAEGFMDVLLEAVHTMQEEAKLSLFSPE</sequence>
<feature type="compositionally biased region" description="Polar residues" evidence="1">
    <location>
        <begin position="420"/>
        <end position="431"/>
    </location>
</feature>
<evidence type="ECO:0000313" key="4">
    <source>
        <dbReference type="Proteomes" id="UP000265515"/>
    </source>
</evidence>
<keyword evidence="4" id="KW-1185">Reference proteome</keyword>
<protein>
    <recommendedName>
        <fullName evidence="2">Integrase zinc-binding domain-containing protein</fullName>
    </recommendedName>
</protein>
<dbReference type="Gene3D" id="1.10.340.70">
    <property type="match status" value="1"/>
</dbReference>
<organism evidence="3 4">
    <name type="scientific">Chara braunii</name>
    <name type="common">Braun's stonewort</name>
    <dbReference type="NCBI Taxonomy" id="69332"/>
    <lineage>
        <taxon>Eukaryota</taxon>
        <taxon>Viridiplantae</taxon>
        <taxon>Streptophyta</taxon>
        <taxon>Charophyceae</taxon>
        <taxon>Charales</taxon>
        <taxon>Characeae</taxon>
        <taxon>Chara</taxon>
    </lineage>
</organism>
<evidence type="ECO:0000256" key="1">
    <source>
        <dbReference type="SAM" id="MobiDB-lite"/>
    </source>
</evidence>
<name>A0A388LBA6_CHABU</name>
<feature type="compositionally biased region" description="Basic and acidic residues" evidence="1">
    <location>
        <begin position="433"/>
        <end position="447"/>
    </location>
</feature>
<dbReference type="PANTHER" id="PTHR47266">
    <property type="entry name" value="ENDONUCLEASE-RELATED"/>
    <property type="match status" value="1"/>
</dbReference>
<reference evidence="3 4" key="1">
    <citation type="journal article" date="2018" name="Cell">
        <title>The Chara Genome: Secondary Complexity and Implications for Plant Terrestrialization.</title>
        <authorList>
            <person name="Nishiyama T."/>
            <person name="Sakayama H."/>
            <person name="Vries J.D."/>
            <person name="Buschmann H."/>
            <person name="Saint-Marcoux D."/>
            <person name="Ullrich K.K."/>
            <person name="Haas F.B."/>
            <person name="Vanderstraeten L."/>
            <person name="Becker D."/>
            <person name="Lang D."/>
            <person name="Vosolsobe S."/>
            <person name="Rombauts S."/>
            <person name="Wilhelmsson P.K.I."/>
            <person name="Janitza P."/>
            <person name="Kern R."/>
            <person name="Heyl A."/>
            <person name="Rumpler F."/>
            <person name="Villalobos L.I.A.C."/>
            <person name="Clay J.M."/>
            <person name="Skokan R."/>
            <person name="Toyoda A."/>
            <person name="Suzuki Y."/>
            <person name="Kagoshima H."/>
            <person name="Schijlen E."/>
            <person name="Tajeshwar N."/>
            <person name="Catarino B."/>
            <person name="Hetherington A.J."/>
            <person name="Saltykova A."/>
            <person name="Bonnot C."/>
            <person name="Breuninger H."/>
            <person name="Symeonidi A."/>
            <person name="Radhakrishnan G.V."/>
            <person name="Van Nieuwerburgh F."/>
            <person name="Deforce D."/>
            <person name="Chang C."/>
            <person name="Karol K.G."/>
            <person name="Hedrich R."/>
            <person name="Ulvskov P."/>
            <person name="Glockner G."/>
            <person name="Delwiche C.F."/>
            <person name="Petrasek J."/>
            <person name="Van de Peer Y."/>
            <person name="Friml J."/>
            <person name="Beilby M."/>
            <person name="Dolan L."/>
            <person name="Kohara Y."/>
            <person name="Sugano S."/>
            <person name="Fujiyama A."/>
            <person name="Delaux P.-M."/>
            <person name="Quint M."/>
            <person name="TheiBen G."/>
            <person name="Hagemann M."/>
            <person name="Harholt J."/>
            <person name="Dunand C."/>
            <person name="Zachgo S."/>
            <person name="Langdale J."/>
            <person name="Maumus F."/>
            <person name="Straeten D.V.D."/>
            <person name="Gould S.B."/>
            <person name="Rensing S.A."/>
        </authorList>
    </citation>
    <scope>NUCLEOTIDE SEQUENCE [LARGE SCALE GENOMIC DNA]</scope>
    <source>
        <strain evidence="3 4">S276</strain>
    </source>
</reference>
<dbReference type="Proteomes" id="UP000265515">
    <property type="component" value="Unassembled WGS sequence"/>
</dbReference>
<dbReference type="InterPro" id="IPR041588">
    <property type="entry name" value="Integrase_H2C2"/>
</dbReference>
<feature type="region of interest" description="Disordered" evidence="1">
    <location>
        <begin position="797"/>
        <end position="835"/>
    </location>
</feature>
<accession>A0A388LBA6</accession>
<feature type="domain" description="Integrase zinc-binding" evidence="2">
    <location>
        <begin position="647"/>
        <end position="697"/>
    </location>
</feature>
<dbReference type="InterPro" id="IPR012337">
    <property type="entry name" value="RNaseH-like_sf"/>
</dbReference>
<comment type="caution">
    <text evidence="3">The sequence shown here is derived from an EMBL/GenBank/DDBJ whole genome shotgun (WGS) entry which is preliminary data.</text>
</comment>
<proteinExistence type="predicted"/>
<dbReference type="InterPro" id="IPR052160">
    <property type="entry name" value="Gypsy_RT_Integrase-like"/>
</dbReference>
<feature type="compositionally biased region" description="Acidic residues" evidence="1">
    <location>
        <begin position="448"/>
        <end position="459"/>
    </location>
</feature>
<dbReference type="EMBL" id="BFEA01000323">
    <property type="protein sequence ID" value="GBG79600.1"/>
    <property type="molecule type" value="Genomic_DNA"/>
</dbReference>